<dbReference type="EMBL" id="FOQK01000038">
    <property type="protein sequence ID" value="SFI42830.1"/>
    <property type="molecule type" value="Genomic_DNA"/>
</dbReference>
<dbReference type="NCBIfam" id="NF008277">
    <property type="entry name" value="PRK11055.1"/>
    <property type="match status" value="1"/>
</dbReference>
<reference evidence="12 13" key="1">
    <citation type="submission" date="2016-10" db="EMBL/GenBank/DDBJ databases">
        <authorList>
            <person name="de Groot N.N."/>
        </authorList>
    </citation>
    <scope>NUCLEOTIDE SEQUENCE [LARGE SCALE GENOMIC DNA]</scope>
    <source>
        <strain evidence="12 13">Z108</strain>
    </source>
</reference>
<dbReference type="InterPro" id="IPR015443">
    <property type="entry name" value="Aldose_1-epimerase"/>
</dbReference>
<evidence type="ECO:0000256" key="7">
    <source>
        <dbReference type="ARBA" id="ARBA00023277"/>
    </source>
</evidence>
<evidence type="ECO:0000256" key="8">
    <source>
        <dbReference type="PIRNR" id="PIRNR005096"/>
    </source>
</evidence>
<dbReference type="PANTHER" id="PTHR10091:SF0">
    <property type="entry name" value="GALACTOSE MUTAROTASE"/>
    <property type="match status" value="1"/>
</dbReference>
<organism evidence="12 13">
    <name type="scientific">Selenomonas ruminantium</name>
    <dbReference type="NCBI Taxonomy" id="971"/>
    <lineage>
        <taxon>Bacteria</taxon>
        <taxon>Bacillati</taxon>
        <taxon>Bacillota</taxon>
        <taxon>Negativicutes</taxon>
        <taxon>Selenomonadales</taxon>
        <taxon>Selenomonadaceae</taxon>
        <taxon>Selenomonas</taxon>
    </lineage>
</organism>
<gene>
    <name evidence="12" type="ORF">SAMN04487861_1384</name>
</gene>
<evidence type="ECO:0000256" key="10">
    <source>
        <dbReference type="PIRSR" id="PIRSR005096-2"/>
    </source>
</evidence>
<feature type="active site" description="Proton donor" evidence="9">
    <location>
        <position position="180"/>
    </location>
</feature>
<evidence type="ECO:0000256" key="11">
    <source>
        <dbReference type="PIRSR" id="PIRSR005096-3"/>
    </source>
</evidence>
<comment type="pathway">
    <text evidence="2 8">Carbohydrate metabolism; hexose metabolism.</text>
</comment>
<comment type="similarity">
    <text evidence="3 8">Belongs to the aldose epimerase family.</text>
</comment>
<dbReference type="InterPro" id="IPR014718">
    <property type="entry name" value="GH-type_carb-bd"/>
</dbReference>
<dbReference type="AlphaFoldDB" id="A0A1I3I4N9"/>
<dbReference type="GO" id="GO:0004034">
    <property type="term" value="F:aldose 1-epimerase activity"/>
    <property type="evidence" value="ECO:0007669"/>
    <property type="project" value="UniProtKB-EC"/>
</dbReference>
<dbReference type="PROSITE" id="PS00545">
    <property type="entry name" value="ALDOSE_1_EPIMERASE"/>
    <property type="match status" value="1"/>
</dbReference>
<dbReference type="SUPFAM" id="SSF74650">
    <property type="entry name" value="Galactose mutarotase-like"/>
    <property type="match status" value="1"/>
</dbReference>
<dbReference type="UniPathway" id="UPA00242"/>
<dbReference type="GO" id="GO:0033499">
    <property type="term" value="P:galactose catabolic process via UDP-galactose, Leloir pathway"/>
    <property type="evidence" value="ECO:0007669"/>
    <property type="project" value="TreeGrafter"/>
</dbReference>
<evidence type="ECO:0000256" key="4">
    <source>
        <dbReference type="ARBA" id="ARBA00013185"/>
    </source>
</evidence>
<dbReference type="Pfam" id="PF01263">
    <property type="entry name" value="Aldose_epim"/>
    <property type="match status" value="1"/>
</dbReference>
<evidence type="ECO:0000256" key="2">
    <source>
        <dbReference type="ARBA" id="ARBA00005028"/>
    </source>
</evidence>
<dbReference type="Proteomes" id="UP000183639">
    <property type="component" value="Unassembled WGS sequence"/>
</dbReference>
<evidence type="ECO:0000313" key="13">
    <source>
        <dbReference type="Proteomes" id="UP000183639"/>
    </source>
</evidence>
<proteinExistence type="inferred from homology"/>
<dbReference type="EC" id="5.1.3.3" evidence="4 8"/>
<evidence type="ECO:0000256" key="9">
    <source>
        <dbReference type="PIRSR" id="PIRSR005096-1"/>
    </source>
</evidence>
<evidence type="ECO:0000256" key="5">
    <source>
        <dbReference type="ARBA" id="ARBA00014165"/>
    </source>
</evidence>
<evidence type="ECO:0000313" key="12">
    <source>
        <dbReference type="EMBL" id="SFI42830.1"/>
    </source>
</evidence>
<name>A0A1I3I4N9_SELRU</name>
<keyword evidence="6 8" id="KW-0413">Isomerase</keyword>
<dbReference type="OrthoDB" id="9779408at2"/>
<sequence>MAIIRKEAFGKLSDGRAVELYTLRNTKGTEAKITTYGARLVSWRVMGPQAKFIDVVLGYADAAAYEKDDTSMGGVVGRHANRIAGGKVTISGKEYQLDRNTGSQMQNHIHGGFQGFHDQLWTAEEIYEGVKFTYQAKDGEGGYPGNMTVNVIYSLSNDNELSISYEATCDQDTICNLTNHTYFNLDGFAAGPVLDQKIQIFADQYTWADAESLPDGRILDVAGTPMDLRKPVRIGEHIDDDFDELQMGKGYDHNWVLRDEPAMVEMKPGMFGFDPHCPIDYIKGGLKKAAYAESEKTGLTLTCYTTQPGIQFYTGNFLCGGIKGKDGVEFQHRTGFCLETQYFPNALANPDFPQPILKKGETWKAQTVYVLSPKD</sequence>
<feature type="active site" description="Proton acceptor" evidence="9">
    <location>
        <position position="339"/>
    </location>
</feature>
<dbReference type="CDD" id="cd09019">
    <property type="entry name" value="galactose_mutarotase_like"/>
    <property type="match status" value="1"/>
</dbReference>
<dbReference type="InterPro" id="IPR047215">
    <property type="entry name" value="Galactose_mutarotase-like"/>
</dbReference>
<dbReference type="InterPro" id="IPR011013">
    <property type="entry name" value="Gal_mutarotase_sf_dom"/>
</dbReference>
<keyword evidence="7 8" id="KW-0119">Carbohydrate metabolism</keyword>
<feature type="binding site" evidence="10">
    <location>
        <position position="252"/>
    </location>
    <ligand>
        <name>beta-D-galactose</name>
        <dbReference type="ChEBI" id="CHEBI:27667"/>
    </ligand>
</feature>
<dbReference type="PIRSF" id="PIRSF005096">
    <property type="entry name" value="GALM"/>
    <property type="match status" value="1"/>
</dbReference>
<dbReference type="InterPro" id="IPR018052">
    <property type="entry name" value="Ald1_epimerase_CS"/>
</dbReference>
<dbReference type="GO" id="GO:0030246">
    <property type="term" value="F:carbohydrate binding"/>
    <property type="evidence" value="ECO:0007669"/>
    <property type="project" value="InterPro"/>
</dbReference>
<evidence type="ECO:0000256" key="1">
    <source>
        <dbReference type="ARBA" id="ARBA00001614"/>
    </source>
</evidence>
<dbReference type="PANTHER" id="PTHR10091">
    <property type="entry name" value="ALDOSE-1-EPIMERASE"/>
    <property type="match status" value="1"/>
</dbReference>
<feature type="binding site" evidence="11">
    <location>
        <begin position="81"/>
        <end position="82"/>
    </location>
    <ligand>
        <name>beta-D-galactose</name>
        <dbReference type="ChEBI" id="CHEBI:27667"/>
    </ligand>
</feature>
<accession>A0A1I3I4N9</accession>
<comment type="catalytic activity">
    <reaction evidence="1 8">
        <text>alpha-D-glucose = beta-D-glucose</text>
        <dbReference type="Rhea" id="RHEA:10264"/>
        <dbReference type="ChEBI" id="CHEBI:15903"/>
        <dbReference type="ChEBI" id="CHEBI:17925"/>
        <dbReference type="EC" id="5.1.3.3"/>
    </reaction>
</comment>
<evidence type="ECO:0000256" key="6">
    <source>
        <dbReference type="ARBA" id="ARBA00023235"/>
    </source>
</evidence>
<protein>
    <recommendedName>
        <fullName evidence="5 8">Aldose 1-epimerase</fullName>
        <ecNumber evidence="4 8">5.1.3.3</ecNumber>
    </recommendedName>
</protein>
<dbReference type="GO" id="GO:0006006">
    <property type="term" value="P:glucose metabolic process"/>
    <property type="evidence" value="ECO:0007669"/>
    <property type="project" value="TreeGrafter"/>
</dbReference>
<feature type="binding site" evidence="11">
    <location>
        <begin position="180"/>
        <end position="182"/>
    </location>
    <ligand>
        <name>beta-D-galactose</name>
        <dbReference type="ChEBI" id="CHEBI:27667"/>
    </ligand>
</feature>
<dbReference type="RefSeq" id="WP_075445789.1">
    <property type="nucleotide sequence ID" value="NZ_FOQK01000038.1"/>
</dbReference>
<evidence type="ECO:0000256" key="3">
    <source>
        <dbReference type="ARBA" id="ARBA00006206"/>
    </source>
</evidence>
<dbReference type="Gene3D" id="2.70.98.10">
    <property type="match status" value="1"/>
</dbReference>
<dbReference type="InterPro" id="IPR008183">
    <property type="entry name" value="Aldose_1/G6P_1-epimerase"/>
</dbReference>